<dbReference type="GO" id="GO:0004601">
    <property type="term" value="F:peroxidase activity"/>
    <property type="evidence" value="ECO:0007669"/>
    <property type="project" value="UniProtKB-KW"/>
</dbReference>
<proteinExistence type="predicted"/>
<accession>A0AAX0YR29</accession>
<name>A0AAX0YR29_9GAMM</name>
<reference evidence="1 2" key="1">
    <citation type="submission" date="2018-01" db="EMBL/GenBank/DDBJ databases">
        <title>Whole genome sequencing of Histamine producing bacteria.</title>
        <authorList>
            <person name="Butler K."/>
        </authorList>
    </citation>
    <scope>NUCLEOTIDE SEQUENCE [LARGE SCALE GENOMIC DNA]</scope>
    <source>
        <strain evidence="1 2">A1-4</strain>
    </source>
</reference>
<evidence type="ECO:0000313" key="1">
    <source>
        <dbReference type="EMBL" id="PSX43439.1"/>
    </source>
</evidence>
<gene>
    <name evidence="1" type="ORF">C0W53_18640</name>
</gene>
<keyword evidence="1" id="KW-0575">Peroxidase</keyword>
<evidence type="ECO:0000313" key="2">
    <source>
        <dbReference type="Proteomes" id="UP000240728"/>
    </source>
</evidence>
<organism evidence="1 2">
    <name type="scientific">Photobacterium kishitanii</name>
    <dbReference type="NCBI Taxonomy" id="318456"/>
    <lineage>
        <taxon>Bacteria</taxon>
        <taxon>Pseudomonadati</taxon>
        <taxon>Pseudomonadota</taxon>
        <taxon>Gammaproteobacteria</taxon>
        <taxon>Vibrionales</taxon>
        <taxon>Vibrionaceae</taxon>
        <taxon>Photobacterium</taxon>
    </lineage>
</organism>
<dbReference type="Proteomes" id="UP000240728">
    <property type="component" value="Unassembled WGS sequence"/>
</dbReference>
<keyword evidence="1" id="KW-0560">Oxidoreductase</keyword>
<dbReference type="EMBL" id="PYOZ01000016">
    <property type="protein sequence ID" value="PSX43439.1"/>
    <property type="molecule type" value="Genomic_DNA"/>
</dbReference>
<comment type="caution">
    <text evidence="1">The sequence shown here is derived from an EMBL/GenBank/DDBJ whole genome shotgun (WGS) entry which is preliminary data.</text>
</comment>
<dbReference type="AlphaFoldDB" id="A0AAX0YR29"/>
<dbReference type="RefSeq" id="WP_052957495.1">
    <property type="nucleotide sequence ID" value="NZ_JZTB01000052.1"/>
</dbReference>
<protein>
    <submittedName>
        <fullName evidence="1">Peroxidase</fullName>
    </submittedName>
</protein>
<keyword evidence="2" id="KW-1185">Reference proteome</keyword>
<sequence>MQDPWDIAPGLTPERIKQIASLIRSVRDDVVDLHDVELGDTARSTGLRAYECCRQQIIWATLDTDNYPWLGMIKDDGRFTFSIDGVPVRMYRGSPNSPGKRRQIACPEAHRQMTFLFEDIGESSYIRWLFAVEVDSDRYVERITFTGYLNEEQVSSYEVPLEHTVPVLTKIKDALPEPIKLNKAKVSVKKKLSEDSDVKTGNR</sequence>